<organism evidence="3 4">
    <name type="scientific">Candidatus Mycobacterium methanotrophicum</name>
    <dbReference type="NCBI Taxonomy" id="2943498"/>
    <lineage>
        <taxon>Bacteria</taxon>
        <taxon>Bacillati</taxon>
        <taxon>Actinomycetota</taxon>
        <taxon>Actinomycetes</taxon>
        <taxon>Mycobacteriales</taxon>
        <taxon>Mycobacteriaceae</taxon>
        <taxon>Mycobacterium</taxon>
    </lineage>
</organism>
<proteinExistence type="inferred from homology"/>
<protein>
    <recommendedName>
        <fullName evidence="2">Homoserine O-succinyltransferase</fullName>
        <shortName evidence="2">HST</shortName>
        <ecNumber evidence="2">2.3.1.46</ecNumber>
    </recommendedName>
    <alternativeName>
        <fullName evidence="2">Homoserine transsuccinylase</fullName>
        <shortName evidence="2">HTS</shortName>
    </alternativeName>
</protein>
<dbReference type="EC" id="2.3.1.46" evidence="2"/>
<keyword evidence="1 2" id="KW-0028">Amino-acid biosynthesis</keyword>
<keyword evidence="2 3" id="KW-0808">Transferase</keyword>
<feature type="binding site" evidence="2">
    <location>
        <position position="241"/>
    </location>
    <ligand>
        <name>substrate</name>
    </ligand>
</feature>
<dbReference type="HAMAP" id="MF_00295">
    <property type="entry name" value="MetA_acyltransf"/>
    <property type="match status" value="1"/>
</dbReference>
<feature type="site" description="Important for substrate specificity" evidence="2">
    <location>
        <position position="183"/>
    </location>
</feature>
<feature type="active site" description="Proton acceptor" evidence="2">
    <location>
        <position position="227"/>
    </location>
</feature>
<gene>
    <name evidence="2" type="primary">metAS</name>
    <name evidence="3" type="ORF">M5I08_07730</name>
</gene>
<keyword evidence="2" id="KW-0963">Cytoplasm</keyword>
<feature type="site" description="Important for acyl-CoA specificity" evidence="2">
    <location>
        <position position="101"/>
    </location>
</feature>
<accession>A0ABY4QPE4</accession>
<comment type="catalytic activity">
    <reaction evidence="2">
        <text>L-homoserine + succinyl-CoA = O-succinyl-L-homoserine + CoA</text>
        <dbReference type="Rhea" id="RHEA:22008"/>
        <dbReference type="ChEBI" id="CHEBI:57287"/>
        <dbReference type="ChEBI" id="CHEBI:57292"/>
        <dbReference type="ChEBI" id="CHEBI:57476"/>
        <dbReference type="ChEBI" id="CHEBI:57661"/>
        <dbReference type="EC" id="2.3.1.46"/>
    </reaction>
</comment>
<feature type="binding site" evidence="2">
    <location>
        <position position="155"/>
    </location>
    <ligand>
        <name>substrate</name>
    </ligand>
</feature>
<evidence type="ECO:0000256" key="1">
    <source>
        <dbReference type="ARBA" id="ARBA00022605"/>
    </source>
</evidence>
<feature type="active site" description="Acyl-thioester intermediate" evidence="2">
    <location>
        <position position="134"/>
    </location>
</feature>
<dbReference type="GO" id="GO:0008899">
    <property type="term" value="F:homoserine O-succinyltransferase activity"/>
    <property type="evidence" value="ECO:0007669"/>
    <property type="project" value="UniProtKB-EC"/>
</dbReference>
<dbReference type="InterPro" id="IPR033752">
    <property type="entry name" value="MetA_family"/>
</dbReference>
<evidence type="ECO:0000313" key="3">
    <source>
        <dbReference type="EMBL" id="UQX12173.1"/>
    </source>
</evidence>
<keyword evidence="2" id="KW-0486">Methionine biosynthesis</keyword>
<sequence length="331" mass="35418">MGVRLAGALDPGTARDGAEGPVGWTCALVNNMPDAAFGATERQFVGLLDAGSGCETVVLTRYTMAGVPRGERIRARIAAMYRPLEDLASDPPDLLVVTGSNPIESRIQDEPYWSDLGGLLRWASDNVPAMVLSCLSAHAALAVFDGVERVTLPVKCTGVFAQQTDPTHPLTAGFDGPVVLPHSRLNAVPVEAVAAAGYAVALQSEEAGWSVVTRTVGRSEVVLVQAHPEYDPSSLVREYSRDVRRYAGHERDELPCLPLDCVAGPDRDGLRRLHERVVGGERDPALVAAFPFDEVGARAPWPWRGAALALYANLLDAIPNRLLGTLQKRSA</sequence>
<dbReference type="Pfam" id="PF04204">
    <property type="entry name" value="HTS"/>
    <property type="match status" value="1"/>
</dbReference>
<feature type="binding site" evidence="2">
    <location>
        <position position="183"/>
    </location>
    <ligand>
        <name>substrate</name>
    </ligand>
</feature>
<comment type="caution">
    <text evidence="2">Lacks conserved residue(s) required for the propagation of feature annotation.</text>
</comment>
<name>A0ABY4QPE4_9MYCO</name>
<reference evidence="3" key="1">
    <citation type="submission" date="2022-05" db="EMBL/GenBank/DDBJ databases">
        <title>A methanotrophic Mycobacterium dominates a cave microbial ecosystem.</title>
        <authorList>
            <person name="Van Spanning R.J.M."/>
            <person name="Guan Q."/>
            <person name="Melkonian C."/>
            <person name="Gallant J."/>
            <person name="Polerecky L."/>
            <person name="Flot J.-F."/>
            <person name="Brandt B.W."/>
            <person name="Braster M."/>
            <person name="Iturbe Espinoza P."/>
            <person name="Aerts J."/>
            <person name="Meima-Franke M."/>
            <person name="Piersma S.R."/>
            <person name="Bunduc C."/>
            <person name="Ummels R."/>
            <person name="Pain A."/>
            <person name="Fleming E.J."/>
            <person name="van der Wel N."/>
            <person name="Gherman V.D."/>
            <person name="Sarbu S.M."/>
            <person name="Bodelier P.L.E."/>
            <person name="Bitter W."/>
        </authorList>
    </citation>
    <scope>NUCLEOTIDE SEQUENCE</scope>
    <source>
        <strain evidence="3">Sulfur Cave</strain>
    </source>
</reference>
<comment type="pathway">
    <text evidence="2">Amino-acid biosynthesis; L-methionine biosynthesis via de novo pathway; O-succinyl-L-homoserine from L-homoserine: step 1/1.</text>
</comment>
<dbReference type="PANTHER" id="PTHR20919">
    <property type="entry name" value="HOMOSERINE O-SUCCINYLTRANSFERASE"/>
    <property type="match status" value="1"/>
</dbReference>
<feature type="site" description="Important for acyl-CoA specificity" evidence="2">
    <location>
        <position position="135"/>
    </location>
</feature>
<dbReference type="EMBL" id="CP097320">
    <property type="protein sequence ID" value="UQX12173.1"/>
    <property type="molecule type" value="Genomic_DNA"/>
</dbReference>
<evidence type="ECO:0000313" key="4">
    <source>
        <dbReference type="Proteomes" id="UP001056610"/>
    </source>
</evidence>
<dbReference type="PANTHER" id="PTHR20919:SF0">
    <property type="entry name" value="HOMOSERINE O-SUCCINYLTRANSFERASE"/>
    <property type="match status" value="1"/>
</dbReference>
<comment type="similarity">
    <text evidence="2">Belongs to the MetA family.</text>
</comment>
<keyword evidence="4" id="KW-1185">Reference proteome</keyword>
<dbReference type="RefSeq" id="WP_219067679.1">
    <property type="nucleotide sequence ID" value="NZ_CAJUXY010000023.1"/>
</dbReference>
<comment type="subcellular location">
    <subcellularLocation>
        <location evidence="2">Cytoplasm</location>
    </subcellularLocation>
</comment>
<comment type="function">
    <text evidence="2">Transfers a succinyl group from succinyl-CoA to L-homoserine, forming succinyl-L-homoserine.</text>
</comment>
<evidence type="ECO:0000256" key="2">
    <source>
        <dbReference type="HAMAP-Rule" id="MF_00295"/>
    </source>
</evidence>
<dbReference type="Proteomes" id="UP001056610">
    <property type="component" value="Chromosome"/>
</dbReference>
<feature type="active site" evidence="2">
    <location>
        <position position="229"/>
    </location>
</feature>
<keyword evidence="2 3" id="KW-0012">Acyltransferase</keyword>